<evidence type="ECO:0008006" key="5">
    <source>
        <dbReference type="Google" id="ProtNLM"/>
    </source>
</evidence>
<sequence length="317" mass="33237">MYIPPRFILKPETRRKQRGASSPRRGGKDERRKKALRGAGAAGLLLACLLVLAFLINKDADLSVSPIQAIEQDVKLLWDWSDGLLVGGAASAAWSIRMDAELPAAAGGLGKQEAEASSAGFGETTGTAGRLASEWLAGNASAGGETVVRNDGRTATVTSPEYSDIVITIHDAGVEDGKTRLVILLERSGQTGDVTTADSLLAAAGRLAEKMDGGAAIVGTSFKVRGFTESSGAAHTLQRLALAEQLETYDEDGTYSATMYTGKLRHRAGLDGRRNANLQVSEHNNTERDAVELTIGVPLISGDFGGTDAVTNAQNGE</sequence>
<evidence type="ECO:0000256" key="1">
    <source>
        <dbReference type="SAM" id="MobiDB-lite"/>
    </source>
</evidence>
<dbReference type="Proteomes" id="UP000092024">
    <property type="component" value="Unassembled WGS sequence"/>
</dbReference>
<evidence type="ECO:0000313" key="3">
    <source>
        <dbReference type="EMBL" id="OBR63736.1"/>
    </source>
</evidence>
<dbReference type="STRING" id="1844972.A7K91_08175"/>
<feature type="transmembrane region" description="Helical" evidence="2">
    <location>
        <begin position="35"/>
        <end position="56"/>
    </location>
</feature>
<gene>
    <name evidence="3" type="ORF">A7K91_08175</name>
</gene>
<keyword evidence="4" id="KW-1185">Reference proteome</keyword>
<keyword evidence="2" id="KW-1133">Transmembrane helix</keyword>
<dbReference type="Pfam" id="PF08680">
    <property type="entry name" value="DUF1779"/>
    <property type="match status" value="1"/>
</dbReference>
<dbReference type="RefSeq" id="WP_068685860.1">
    <property type="nucleotide sequence ID" value="NZ_LYPA01000070.1"/>
</dbReference>
<reference evidence="3 4" key="1">
    <citation type="submission" date="2016-05" db="EMBL/GenBank/DDBJ databases">
        <title>Paenibacillus oryzae. sp. nov., isolated from the rice root.</title>
        <authorList>
            <person name="Zhang J."/>
            <person name="Zhang X."/>
        </authorList>
    </citation>
    <scope>NUCLEOTIDE SEQUENCE [LARGE SCALE GENOMIC DNA]</scope>
    <source>
        <strain evidence="3 4">1DrF-4</strain>
    </source>
</reference>
<evidence type="ECO:0000256" key="2">
    <source>
        <dbReference type="SAM" id="Phobius"/>
    </source>
</evidence>
<keyword evidence="2" id="KW-0472">Membrane</keyword>
<dbReference type="OrthoDB" id="2661047at2"/>
<organism evidence="3 4">
    <name type="scientific">Paenibacillus oryzae</name>
    <dbReference type="NCBI Taxonomy" id="1844972"/>
    <lineage>
        <taxon>Bacteria</taxon>
        <taxon>Bacillati</taxon>
        <taxon>Bacillota</taxon>
        <taxon>Bacilli</taxon>
        <taxon>Bacillales</taxon>
        <taxon>Paenibacillaceae</taxon>
        <taxon>Paenibacillus</taxon>
    </lineage>
</organism>
<protein>
    <recommendedName>
        <fullName evidence="5">TATA-box binding protein</fullName>
    </recommendedName>
</protein>
<dbReference type="Gene3D" id="3.30.360.40">
    <property type="entry name" value="YwmB-like"/>
    <property type="match status" value="1"/>
</dbReference>
<accession>A0A1A5YDM5</accession>
<evidence type="ECO:0000313" key="4">
    <source>
        <dbReference type="Proteomes" id="UP000092024"/>
    </source>
</evidence>
<dbReference type="AlphaFoldDB" id="A0A1A5YDM5"/>
<proteinExistence type="predicted"/>
<feature type="region of interest" description="Disordered" evidence="1">
    <location>
        <begin position="13"/>
        <end position="33"/>
    </location>
</feature>
<dbReference type="EMBL" id="LYPA01000070">
    <property type="protein sequence ID" value="OBR63736.1"/>
    <property type="molecule type" value="Genomic_DNA"/>
</dbReference>
<keyword evidence="2" id="KW-0812">Transmembrane</keyword>
<name>A0A1A5YDM5_9BACL</name>
<dbReference type="InterPro" id="IPR014794">
    <property type="entry name" value="DUF1779"/>
</dbReference>
<comment type="caution">
    <text evidence="3">The sequence shown here is derived from an EMBL/GenBank/DDBJ whole genome shotgun (WGS) entry which is preliminary data.</text>
</comment>